<dbReference type="OrthoDB" id="424543at2759"/>
<reference evidence="3" key="1">
    <citation type="journal article" date="2015" name="Nat. Genet.">
        <title>The genome and transcriptome of the zoonotic hookworm Ancylostoma ceylanicum identify infection-specific gene families.</title>
        <authorList>
            <person name="Schwarz E.M."/>
            <person name="Hu Y."/>
            <person name="Antoshechkin I."/>
            <person name="Miller M.M."/>
            <person name="Sternberg P.W."/>
            <person name="Aroian R.V."/>
        </authorList>
    </citation>
    <scope>NUCLEOTIDE SEQUENCE</scope>
    <source>
        <strain evidence="3">HY135</strain>
    </source>
</reference>
<dbReference type="AlphaFoldDB" id="A0A016RV72"/>
<proteinExistence type="predicted"/>
<gene>
    <name evidence="2" type="primary">Acey_s0370.g98</name>
    <name evidence="2" type="ORF">Y032_0370g98</name>
</gene>
<keyword evidence="3" id="KW-1185">Reference proteome</keyword>
<organism evidence="2 3">
    <name type="scientific">Ancylostoma ceylanicum</name>
    <dbReference type="NCBI Taxonomy" id="53326"/>
    <lineage>
        <taxon>Eukaryota</taxon>
        <taxon>Metazoa</taxon>
        <taxon>Ecdysozoa</taxon>
        <taxon>Nematoda</taxon>
        <taxon>Chromadorea</taxon>
        <taxon>Rhabditida</taxon>
        <taxon>Rhabditina</taxon>
        <taxon>Rhabditomorpha</taxon>
        <taxon>Strongyloidea</taxon>
        <taxon>Ancylostomatidae</taxon>
        <taxon>Ancylostomatinae</taxon>
        <taxon>Ancylostoma</taxon>
    </lineage>
</organism>
<protein>
    <submittedName>
        <fullName evidence="2">Uncharacterized protein</fullName>
    </submittedName>
</protein>
<dbReference type="Proteomes" id="UP000024635">
    <property type="component" value="Unassembled WGS sequence"/>
</dbReference>
<feature type="region of interest" description="Disordered" evidence="1">
    <location>
        <begin position="47"/>
        <end position="67"/>
    </location>
</feature>
<evidence type="ECO:0000313" key="2">
    <source>
        <dbReference type="EMBL" id="EYB81992.1"/>
    </source>
</evidence>
<sequence>MAEATRFDLIYNYGVRKRFGVAATSDKLCESRLRWYDDVPLADEDTKWASISTSPANDQKVDESSVT</sequence>
<dbReference type="EMBL" id="JARK01001706">
    <property type="protein sequence ID" value="EYB81992.1"/>
    <property type="molecule type" value="Genomic_DNA"/>
</dbReference>
<accession>A0A016RV72</accession>
<comment type="caution">
    <text evidence="2">The sequence shown here is derived from an EMBL/GenBank/DDBJ whole genome shotgun (WGS) entry which is preliminary data.</text>
</comment>
<evidence type="ECO:0000313" key="3">
    <source>
        <dbReference type="Proteomes" id="UP000024635"/>
    </source>
</evidence>
<evidence type="ECO:0000256" key="1">
    <source>
        <dbReference type="SAM" id="MobiDB-lite"/>
    </source>
</evidence>
<name>A0A016RV72_9BILA</name>